<evidence type="ECO:0000256" key="7">
    <source>
        <dbReference type="ARBA" id="ARBA00023306"/>
    </source>
</evidence>
<dbReference type="Proteomes" id="UP000095285">
    <property type="component" value="Unassembled WGS sequence"/>
</dbReference>
<keyword evidence="3" id="KW-0158">Chromosome</keyword>
<keyword evidence="4" id="KW-0132">Cell division</keyword>
<dbReference type="OrthoDB" id="5802069at2759"/>
<keyword evidence="8" id="KW-1133">Transmembrane helix</keyword>
<dbReference type="GO" id="GO:0007076">
    <property type="term" value="P:mitotic chromosome condensation"/>
    <property type="evidence" value="ECO:0007669"/>
    <property type="project" value="InterPro"/>
</dbReference>
<dbReference type="Gene3D" id="1.25.10.10">
    <property type="entry name" value="Leucine-rich Repeat Variant"/>
    <property type="match status" value="1"/>
</dbReference>
<evidence type="ECO:0000256" key="1">
    <source>
        <dbReference type="ARBA" id="ARBA00004286"/>
    </source>
</evidence>
<name>A0A1I7VQQ9_LOALO</name>
<dbReference type="InterPro" id="IPR011989">
    <property type="entry name" value="ARM-like"/>
</dbReference>
<comment type="subcellular location">
    <subcellularLocation>
        <location evidence="1">Chromosome</location>
    </subcellularLocation>
</comment>
<keyword evidence="10" id="KW-1185">Reference proteome</keyword>
<evidence type="ECO:0000256" key="5">
    <source>
        <dbReference type="ARBA" id="ARBA00022776"/>
    </source>
</evidence>
<reference evidence="10" key="1">
    <citation type="submission" date="2012-04" db="EMBL/GenBank/DDBJ databases">
        <title>The Genome Sequence of Loa loa.</title>
        <authorList>
            <consortium name="The Broad Institute Genome Sequencing Platform"/>
            <consortium name="Broad Institute Genome Sequencing Center for Infectious Disease"/>
            <person name="Nutman T.B."/>
            <person name="Fink D.L."/>
            <person name="Russ C."/>
            <person name="Young S."/>
            <person name="Zeng Q."/>
            <person name="Gargeya S."/>
            <person name="Alvarado L."/>
            <person name="Berlin A."/>
            <person name="Chapman S.B."/>
            <person name="Chen Z."/>
            <person name="Freedman E."/>
            <person name="Gellesch M."/>
            <person name="Goldberg J."/>
            <person name="Griggs A."/>
            <person name="Gujja S."/>
            <person name="Heilman E.R."/>
            <person name="Heiman D."/>
            <person name="Howarth C."/>
            <person name="Mehta T."/>
            <person name="Neiman D."/>
            <person name="Pearson M."/>
            <person name="Roberts A."/>
            <person name="Saif S."/>
            <person name="Shea T."/>
            <person name="Shenoy N."/>
            <person name="Sisk P."/>
            <person name="Stolte C."/>
            <person name="Sykes S."/>
            <person name="White J."/>
            <person name="Yandava C."/>
            <person name="Haas B."/>
            <person name="Henn M.R."/>
            <person name="Nusbaum C."/>
            <person name="Birren B."/>
        </authorList>
    </citation>
    <scope>NUCLEOTIDE SEQUENCE [LARGE SCALE GENOMIC DNA]</scope>
</reference>
<dbReference type="PANTHER" id="PTHR14418:SF5">
    <property type="entry name" value="CONDENSIN COMPLEX SUBUNIT 3"/>
    <property type="match status" value="1"/>
</dbReference>
<dbReference type="GO" id="GO:0000793">
    <property type="term" value="C:condensed chromosome"/>
    <property type="evidence" value="ECO:0007669"/>
    <property type="project" value="TreeGrafter"/>
</dbReference>
<dbReference type="AlphaFoldDB" id="A0A1I7VQQ9"/>
<keyword evidence="5" id="KW-0498">Mitosis</keyword>
<dbReference type="InParanoid" id="A0A1I7VQQ9"/>
<dbReference type="eggNOG" id="KOG2025">
    <property type="taxonomic scope" value="Eukaryota"/>
</dbReference>
<gene>
    <name evidence="11" type="primary">LOAG_02867</name>
</gene>
<dbReference type="InterPro" id="IPR016024">
    <property type="entry name" value="ARM-type_fold"/>
</dbReference>
<feature type="transmembrane region" description="Helical" evidence="8">
    <location>
        <begin position="939"/>
        <end position="961"/>
    </location>
</feature>
<evidence type="ECO:0000313" key="11">
    <source>
        <dbReference type="WBParaSite" id="EN70_5230"/>
    </source>
</evidence>
<evidence type="ECO:0000256" key="4">
    <source>
        <dbReference type="ARBA" id="ARBA00022618"/>
    </source>
</evidence>
<evidence type="ECO:0000313" key="10">
    <source>
        <dbReference type="Proteomes" id="UP000095285"/>
    </source>
</evidence>
<sequence>MSVSMKELPCGEILAELPLIRELLSVVRQKDDSKEMNDCVEKFCEAFRKEGLETNAVLGEIELWLWYFTGQSQTDKGADRCLSFFVKCSLRMLLEDTVTPPLFTLLLQHIENVQFSVCDTSRYRCCRLITLIFEGIEEIEADYEPTSCKEEASLPTEVMDSLVRILQGRIYDKNPFVRAEVVRSLSILSRISEGNDENGFDCTKYIVDALKDISRDVRAEAVHCVPLFSESDISTFISLILIESDSNVRRLAFSRVACNLHVRSLTVQQRMQLLKASFTSNDAVLRKIAERMVMNWAGNDAVPLLNLLQHLDFLSDSQTSQQALMVFLKNYQREIGSVRTSEMLMKLHELCNATQTKSIVVGMMPYADFVSYDILGRRNYTELRRSSNNNLYVIAGRIYIWRSLCEYCQLNAVDEADRYDSLHVLLPDMVDFVDFLYNSLATWTASASSVQGVLEECVIFQLCLLTRLFDQSDRVGMEKWQVTLETIISTRDLPNSEKVLEFAVYELFDLFYAKEGKLEEFLEWCCYRINSFFTPDLNETEELPLSRALLAKLGVDYAMSCEAVLEDDNNYEPKSHNIQRALLLLRAIMRNSCIAKITTFLRTAFDQVVDTYCTTLDPMIWASLSEVIGIGVAIDGQIARERIHVLRSAIEVEGTPTHVKALALTSLAACAILKSYATTAQLYYPEITESGIVKGQMLLQVFEGFIFNQDAELSFAAVESIGKILYHRCLCFPSALAGLLLRYFDSSCQPYPYTFLNYFFSFYPASSSINQHKLIGALRHALKVLNEAQDGGELSVNIDASRMVNFVAKAVRKSTLSNSAKKVEKTYPPQFFLISCLLDWVINNAEGNLSAACIGALAYTSPEEFSYNNRAYSHLLKLTTRCINVLFTLELDKLIPITRRFERRLKHVGRNENDCKDDAKMEGHLLFLHRLYMFHKNPILFIEKILAICVFILPALMSYIVRIDAPTLFMKAVSKFTVLRAEA</sequence>
<dbReference type="WBParaSite" id="EN70_5230">
    <property type="protein sequence ID" value="EN70_5230"/>
    <property type="gene ID" value="EN70_5230"/>
</dbReference>
<comment type="similarity">
    <text evidence="2">Belongs to the CND3 (condensin subunit 3) family.</text>
</comment>
<evidence type="ECO:0000256" key="6">
    <source>
        <dbReference type="ARBA" id="ARBA00023067"/>
    </source>
</evidence>
<dbReference type="InterPro" id="IPR027165">
    <property type="entry name" value="CND3"/>
</dbReference>
<accession>A0A1I7VQQ9</accession>
<reference evidence="11" key="2">
    <citation type="submission" date="2016-11" db="UniProtKB">
        <authorList>
            <consortium name="WormBaseParasite"/>
        </authorList>
    </citation>
    <scope>IDENTIFICATION</scope>
</reference>
<protein>
    <submittedName>
        <fullName evidence="11">Cnd3 domain-containing protein</fullName>
    </submittedName>
</protein>
<dbReference type="InterPro" id="IPR025977">
    <property type="entry name" value="Cnd3_C"/>
</dbReference>
<evidence type="ECO:0000256" key="2">
    <source>
        <dbReference type="ARBA" id="ARBA00006533"/>
    </source>
</evidence>
<dbReference type="GO" id="GO:0051301">
    <property type="term" value="P:cell division"/>
    <property type="evidence" value="ECO:0007669"/>
    <property type="project" value="UniProtKB-KW"/>
</dbReference>
<proteinExistence type="inferred from homology"/>
<dbReference type="SUPFAM" id="SSF48371">
    <property type="entry name" value="ARM repeat"/>
    <property type="match status" value="1"/>
</dbReference>
<keyword evidence="8" id="KW-0472">Membrane</keyword>
<evidence type="ECO:0000256" key="3">
    <source>
        <dbReference type="ARBA" id="ARBA00022454"/>
    </source>
</evidence>
<feature type="domain" description="Nuclear condensin complex subunit 3 C-terminal" evidence="9">
    <location>
        <begin position="629"/>
        <end position="835"/>
    </location>
</feature>
<evidence type="ECO:0000259" key="9">
    <source>
        <dbReference type="Pfam" id="PF12719"/>
    </source>
</evidence>
<dbReference type="GO" id="GO:0000796">
    <property type="term" value="C:condensin complex"/>
    <property type="evidence" value="ECO:0007669"/>
    <property type="project" value="InterPro"/>
</dbReference>
<organism evidence="10 11">
    <name type="scientific">Loa loa</name>
    <name type="common">Eye worm</name>
    <name type="synonym">Filaria loa</name>
    <dbReference type="NCBI Taxonomy" id="7209"/>
    <lineage>
        <taxon>Eukaryota</taxon>
        <taxon>Metazoa</taxon>
        <taxon>Ecdysozoa</taxon>
        <taxon>Nematoda</taxon>
        <taxon>Chromadorea</taxon>
        <taxon>Rhabditida</taxon>
        <taxon>Spirurina</taxon>
        <taxon>Spiruromorpha</taxon>
        <taxon>Filarioidea</taxon>
        <taxon>Onchocercidae</taxon>
        <taxon>Loa</taxon>
    </lineage>
</organism>
<dbReference type="STRING" id="7209.A0A1I7VQQ9"/>
<keyword evidence="7" id="KW-0131">Cell cycle</keyword>
<dbReference type="PANTHER" id="PTHR14418">
    <property type="entry name" value="CONDENSIN COMPLEX SUBUNIT 3-RELATED"/>
    <property type="match status" value="1"/>
</dbReference>
<dbReference type="Pfam" id="PF12719">
    <property type="entry name" value="Cnd3"/>
    <property type="match status" value="1"/>
</dbReference>
<keyword evidence="8" id="KW-0812">Transmembrane</keyword>
<evidence type="ECO:0000256" key="8">
    <source>
        <dbReference type="SAM" id="Phobius"/>
    </source>
</evidence>
<keyword evidence="6" id="KW-0226">DNA condensation</keyword>